<evidence type="ECO:0000259" key="1">
    <source>
        <dbReference type="Pfam" id="PF07677"/>
    </source>
</evidence>
<dbReference type="EnsemblMetazoa" id="MESCA010221-RA">
    <property type="protein sequence ID" value="MESCA010221-PA"/>
    <property type="gene ID" value="MESCA010221"/>
</dbReference>
<sequence length="73" mass="8018">MLILTVVSNFQGGAESNMAVLEVSLPISLPSGYIADKDGFANILIVERVKKVETKNEDTVIIIYFESLTEEDV</sequence>
<dbReference type="InterPro" id="IPR009048">
    <property type="entry name" value="A-macroglobulin_rcpt-bd"/>
</dbReference>
<proteinExistence type="predicted"/>
<accession>T1H1Z6</accession>
<reference evidence="3" key="1">
    <citation type="submission" date="2013-02" db="EMBL/GenBank/DDBJ databases">
        <authorList>
            <person name="Hughes D."/>
        </authorList>
    </citation>
    <scope>NUCLEOTIDE SEQUENCE</scope>
    <source>
        <strain>Durham</strain>
        <strain evidence="3">NC isolate 2 -- Noor lab</strain>
    </source>
</reference>
<dbReference type="EMBL" id="CAQQ02046178">
    <property type="status" value="NOT_ANNOTATED_CDS"/>
    <property type="molecule type" value="Genomic_DNA"/>
</dbReference>
<organism evidence="2 3">
    <name type="scientific">Megaselia scalaris</name>
    <name type="common">Humpbacked fly</name>
    <name type="synonym">Phora scalaris</name>
    <dbReference type="NCBI Taxonomy" id="36166"/>
    <lineage>
        <taxon>Eukaryota</taxon>
        <taxon>Metazoa</taxon>
        <taxon>Ecdysozoa</taxon>
        <taxon>Arthropoda</taxon>
        <taxon>Hexapoda</taxon>
        <taxon>Insecta</taxon>
        <taxon>Pterygota</taxon>
        <taxon>Neoptera</taxon>
        <taxon>Endopterygota</taxon>
        <taxon>Diptera</taxon>
        <taxon>Brachycera</taxon>
        <taxon>Muscomorpha</taxon>
        <taxon>Platypezoidea</taxon>
        <taxon>Phoridae</taxon>
        <taxon>Megaseliini</taxon>
        <taxon>Megaselia</taxon>
    </lineage>
</organism>
<keyword evidence="3" id="KW-1185">Reference proteome</keyword>
<protein>
    <recommendedName>
        <fullName evidence="1">Alpha-macroglobulin receptor-binding domain-containing protein</fullName>
    </recommendedName>
</protein>
<dbReference type="SUPFAM" id="SSF49410">
    <property type="entry name" value="Alpha-macroglobulin receptor domain"/>
    <property type="match status" value="1"/>
</dbReference>
<reference evidence="2" key="2">
    <citation type="submission" date="2015-06" db="UniProtKB">
        <authorList>
            <consortium name="EnsemblMetazoa"/>
        </authorList>
    </citation>
    <scope>IDENTIFICATION</scope>
</reference>
<dbReference type="InterPro" id="IPR036595">
    <property type="entry name" value="A-macroglobulin_rcpt-bd_sf"/>
</dbReference>
<evidence type="ECO:0000313" key="3">
    <source>
        <dbReference type="Proteomes" id="UP000015102"/>
    </source>
</evidence>
<name>T1H1Z6_MEGSC</name>
<dbReference type="GO" id="GO:0005576">
    <property type="term" value="C:extracellular region"/>
    <property type="evidence" value="ECO:0007669"/>
    <property type="project" value="InterPro"/>
</dbReference>
<dbReference type="HOGENOM" id="CLU_2712021_0_0_1"/>
<dbReference type="Gene3D" id="2.60.40.690">
    <property type="entry name" value="Alpha-macroglobulin, receptor-binding domain"/>
    <property type="match status" value="1"/>
</dbReference>
<dbReference type="Pfam" id="PF07677">
    <property type="entry name" value="A2M_recep"/>
    <property type="match status" value="1"/>
</dbReference>
<feature type="domain" description="Alpha-macroglobulin receptor-binding" evidence="1">
    <location>
        <begin position="15"/>
        <end position="71"/>
    </location>
</feature>
<evidence type="ECO:0000313" key="2">
    <source>
        <dbReference type="EnsemblMetazoa" id="MESCA010221-PA"/>
    </source>
</evidence>
<dbReference type="STRING" id="36166.T1H1Z6"/>
<dbReference type="AlphaFoldDB" id="T1H1Z6"/>
<dbReference type="Proteomes" id="UP000015102">
    <property type="component" value="Unassembled WGS sequence"/>
</dbReference>
<dbReference type="EMBL" id="CAQQ02046177">
    <property type="status" value="NOT_ANNOTATED_CDS"/>
    <property type="molecule type" value="Genomic_DNA"/>
</dbReference>